<evidence type="ECO:0000313" key="2">
    <source>
        <dbReference type="EMBL" id="GAA0411949.1"/>
    </source>
</evidence>
<organism evidence="2 3">
    <name type="scientific">Streptomyces luteireticuli</name>
    <dbReference type="NCBI Taxonomy" id="173858"/>
    <lineage>
        <taxon>Bacteria</taxon>
        <taxon>Bacillati</taxon>
        <taxon>Actinomycetota</taxon>
        <taxon>Actinomycetes</taxon>
        <taxon>Kitasatosporales</taxon>
        <taxon>Streptomycetaceae</taxon>
        <taxon>Streptomyces</taxon>
    </lineage>
</organism>
<keyword evidence="1" id="KW-0732">Signal</keyword>
<comment type="caution">
    <text evidence="2">The sequence shown here is derived from an EMBL/GenBank/DDBJ whole genome shotgun (WGS) entry which is preliminary data.</text>
</comment>
<evidence type="ECO:0008006" key="4">
    <source>
        <dbReference type="Google" id="ProtNLM"/>
    </source>
</evidence>
<dbReference type="Proteomes" id="UP001500879">
    <property type="component" value="Unassembled WGS sequence"/>
</dbReference>
<name>A0ABN0YUU7_9ACTN</name>
<dbReference type="EMBL" id="BAAABX010000042">
    <property type="protein sequence ID" value="GAA0411949.1"/>
    <property type="molecule type" value="Genomic_DNA"/>
</dbReference>
<sequence length="108" mass="11297">MRRFTAKNRVVMGLTAASFAAALTLGGGVPAQAAGGEVVVFQVDALPLKHYPNPQGCTNLSTALHHVLINQTDRPVKVYNLPNCIGVPLATVQPDTGAHADTFLSFSA</sequence>
<protein>
    <recommendedName>
        <fullName evidence="4">Secreted protein</fullName>
    </recommendedName>
</protein>
<evidence type="ECO:0000313" key="3">
    <source>
        <dbReference type="Proteomes" id="UP001500879"/>
    </source>
</evidence>
<dbReference type="RefSeq" id="WP_344025508.1">
    <property type="nucleotide sequence ID" value="NZ_BAAABX010000042.1"/>
</dbReference>
<feature type="chain" id="PRO_5045902417" description="Secreted protein" evidence="1">
    <location>
        <begin position="34"/>
        <end position="108"/>
    </location>
</feature>
<feature type="signal peptide" evidence="1">
    <location>
        <begin position="1"/>
        <end position="33"/>
    </location>
</feature>
<accession>A0ABN0YUU7</accession>
<evidence type="ECO:0000256" key="1">
    <source>
        <dbReference type="SAM" id="SignalP"/>
    </source>
</evidence>
<keyword evidence="3" id="KW-1185">Reference proteome</keyword>
<gene>
    <name evidence="2" type="ORF">GCM10010357_36340</name>
</gene>
<proteinExistence type="predicted"/>
<reference evidence="2 3" key="1">
    <citation type="journal article" date="2019" name="Int. J. Syst. Evol. Microbiol.">
        <title>The Global Catalogue of Microorganisms (GCM) 10K type strain sequencing project: providing services to taxonomists for standard genome sequencing and annotation.</title>
        <authorList>
            <consortium name="The Broad Institute Genomics Platform"/>
            <consortium name="The Broad Institute Genome Sequencing Center for Infectious Disease"/>
            <person name="Wu L."/>
            <person name="Ma J."/>
        </authorList>
    </citation>
    <scope>NUCLEOTIDE SEQUENCE [LARGE SCALE GENOMIC DNA]</scope>
    <source>
        <strain evidence="2 3">JCM 4788</strain>
    </source>
</reference>